<dbReference type="Proteomes" id="UP000823926">
    <property type="component" value="Unassembled WGS sequence"/>
</dbReference>
<sequence length="462" mass="51094">MTESQEPVRTAWNRFVESLRDRFNLDDDKASEEEVRDNIRKGVEFRGTNLWVLIFAIFIASIGLNVNSTAVIIGAMLVSPLMGPIMGVGLALGVNNFDLMKRSLRSLGLAVLVGLVTSTLYFWISPLSTAQSELLARTTPTIYDVLIAFFGGLAGIVAQSRKDRVSTVIPGVAIATALMPPLCTAGFGLARGDFGFFIGAFYLFFINAVFIAVGTYIIVRFLKYKKVEFVDPKKELRARRYMTVIVTVTLVPSVILAYGIVQRTIFESNAKNFIDKVLVFEGSEVVSAVPTYAGDSSTIEVMLVGRVVPEEAIAVARGQLATYSLNHTRLIVRQAGADNTFDGQTMQSLLRNNIEILEEKNRQIEQLRQLADRYLSDTLPAADIAREVGSLWGERIERIGLARCPLFTTGGAVADTALVCYVTPVEGYAMDEVQRKALADWLRVRTRMERVRVVVLPTEQEE</sequence>
<gene>
    <name evidence="3" type="ORF">H9888_01085</name>
</gene>
<accession>A0A9D1QC83</accession>
<dbReference type="Pfam" id="PF04087">
    <property type="entry name" value="DUF389"/>
    <property type="match status" value="1"/>
</dbReference>
<reference evidence="3" key="2">
    <citation type="submission" date="2021-04" db="EMBL/GenBank/DDBJ databases">
        <authorList>
            <person name="Gilroy R."/>
        </authorList>
    </citation>
    <scope>NUCLEOTIDE SEQUENCE</scope>
    <source>
        <strain evidence="3">ChiBcec15-1070</strain>
    </source>
</reference>
<keyword evidence="2" id="KW-1133">Transmembrane helix</keyword>
<dbReference type="AlphaFoldDB" id="A0A9D1QC83"/>
<evidence type="ECO:0000256" key="2">
    <source>
        <dbReference type="SAM" id="Phobius"/>
    </source>
</evidence>
<feature type="transmembrane region" description="Helical" evidence="2">
    <location>
        <begin position="140"/>
        <end position="158"/>
    </location>
</feature>
<feature type="coiled-coil region" evidence="1">
    <location>
        <begin position="347"/>
        <end position="377"/>
    </location>
</feature>
<feature type="transmembrane region" description="Helical" evidence="2">
    <location>
        <begin position="240"/>
        <end position="261"/>
    </location>
</feature>
<evidence type="ECO:0000313" key="4">
    <source>
        <dbReference type="Proteomes" id="UP000823926"/>
    </source>
</evidence>
<proteinExistence type="predicted"/>
<feature type="transmembrane region" description="Helical" evidence="2">
    <location>
        <begin position="48"/>
        <end position="66"/>
    </location>
</feature>
<dbReference type="PANTHER" id="PTHR20992">
    <property type="entry name" value="AT15442P-RELATED"/>
    <property type="match status" value="1"/>
</dbReference>
<feature type="transmembrane region" description="Helical" evidence="2">
    <location>
        <begin position="165"/>
        <end position="190"/>
    </location>
</feature>
<dbReference type="InterPro" id="IPR005240">
    <property type="entry name" value="DUF389"/>
</dbReference>
<feature type="transmembrane region" description="Helical" evidence="2">
    <location>
        <begin position="106"/>
        <end position="124"/>
    </location>
</feature>
<dbReference type="NCBIfam" id="TIGR00341">
    <property type="entry name" value="TIGR00341 family protein"/>
    <property type="match status" value="1"/>
</dbReference>
<keyword evidence="2" id="KW-0812">Transmembrane</keyword>
<evidence type="ECO:0000256" key="1">
    <source>
        <dbReference type="SAM" id="Coils"/>
    </source>
</evidence>
<feature type="transmembrane region" description="Helical" evidence="2">
    <location>
        <begin position="196"/>
        <end position="219"/>
    </location>
</feature>
<dbReference type="PANTHER" id="PTHR20992:SF9">
    <property type="entry name" value="AT15442P-RELATED"/>
    <property type="match status" value="1"/>
</dbReference>
<reference evidence="3" key="1">
    <citation type="journal article" date="2021" name="PeerJ">
        <title>Extensive microbial diversity within the chicken gut microbiome revealed by metagenomics and culture.</title>
        <authorList>
            <person name="Gilroy R."/>
            <person name="Ravi A."/>
            <person name="Getino M."/>
            <person name="Pursley I."/>
            <person name="Horton D.L."/>
            <person name="Alikhan N.F."/>
            <person name="Baker D."/>
            <person name="Gharbi K."/>
            <person name="Hall N."/>
            <person name="Watson M."/>
            <person name="Adriaenssens E.M."/>
            <person name="Foster-Nyarko E."/>
            <person name="Jarju S."/>
            <person name="Secka A."/>
            <person name="Antonio M."/>
            <person name="Oren A."/>
            <person name="Chaudhuri R.R."/>
            <person name="La Ragione R."/>
            <person name="Hildebrand F."/>
            <person name="Pallen M.J."/>
        </authorList>
    </citation>
    <scope>NUCLEOTIDE SEQUENCE</scope>
    <source>
        <strain evidence="3">ChiBcec15-1070</strain>
    </source>
</reference>
<feature type="transmembrane region" description="Helical" evidence="2">
    <location>
        <begin position="72"/>
        <end position="94"/>
    </location>
</feature>
<evidence type="ECO:0000313" key="3">
    <source>
        <dbReference type="EMBL" id="HIW10071.1"/>
    </source>
</evidence>
<name>A0A9D1QC83_9BACT</name>
<keyword evidence="2" id="KW-0472">Membrane</keyword>
<protein>
    <submittedName>
        <fullName evidence="3">TIGR00341 family protein</fullName>
    </submittedName>
</protein>
<keyword evidence="1" id="KW-0175">Coiled coil</keyword>
<organism evidence="3 4">
    <name type="scientific">Candidatus Rikenella faecigallinarum</name>
    <dbReference type="NCBI Taxonomy" id="2838745"/>
    <lineage>
        <taxon>Bacteria</taxon>
        <taxon>Pseudomonadati</taxon>
        <taxon>Bacteroidota</taxon>
        <taxon>Bacteroidia</taxon>
        <taxon>Bacteroidales</taxon>
        <taxon>Rikenellaceae</taxon>
        <taxon>Rikenella</taxon>
    </lineage>
</organism>
<dbReference type="EMBL" id="DXHL01000006">
    <property type="protein sequence ID" value="HIW10071.1"/>
    <property type="molecule type" value="Genomic_DNA"/>
</dbReference>
<comment type="caution">
    <text evidence="3">The sequence shown here is derived from an EMBL/GenBank/DDBJ whole genome shotgun (WGS) entry which is preliminary data.</text>
</comment>